<gene>
    <name evidence="8" type="ORF">A8806_11930</name>
</gene>
<dbReference type="AlphaFoldDB" id="A0A2Y9BLN6"/>
<feature type="domain" description="ABC3 transporter permease C-terminal" evidence="7">
    <location>
        <begin position="645"/>
        <end position="759"/>
    </location>
</feature>
<dbReference type="InterPro" id="IPR003838">
    <property type="entry name" value="ABC3_permease_C"/>
</dbReference>
<accession>A0A2Y9BLN6</accession>
<evidence type="ECO:0000313" key="9">
    <source>
        <dbReference type="Proteomes" id="UP000245845"/>
    </source>
</evidence>
<feature type="transmembrane region" description="Helical" evidence="6">
    <location>
        <begin position="21"/>
        <end position="45"/>
    </location>
</feature>
<dbReference type="EMBL" id="QGDL01000019">
    <property type="protein sequence ID" value="PWJ21540.1"/>
    <property type="molecule type" value="Genomic_DNA"/>
</dbReference>
<protein>
    <submittedName>
        <fullName evidence="8">Putative ABC transport system permease protein</fullName>
    </submittedName>
</protein>
<dbReference type="RefSeq" id="WP_109733581.1">
    <property type="nucleotide sequence ID" value="NZ_BAAACK010000002.1"/>
</dbReference>
<feature type="transmembrane region" description="Helical" evidence="6">
    <location>
        <begin position="247"/>
        <end position="271"/>
    </location>
</feature>
<dbReference type="PANTHER" id="PTHR30287">
    <property type="entry name" value="MEMBRANE COMPONENT OF PREDICTED ABC SUPERFAMILY METABOLITE UPTAKE TRANSPORTER"/>
    <property type="match status" value="1"/>
</dbReference>
<dbReference type="OrthoDB" id="9766372at2"/>
<feature type="transmembrane region" description="Helical" evidence="6">
    <location>
        <begin position="644"/>
        <end position="667"/>
    </location>
</feature>
<evidence type="ECO:0000256" key="1">
    <source>
        <dbReference type="ARBA" id="ARBA00004651"/>
    </source>
</evidence>
<feature type="transmembrane region" description="Helical" evidence="6">
    <location>
        <begin position="690"/>
        <end position="712"/>
    </location>
</feature>
<evidence type="ECO:0000259" key="7">
    <source>
        <dbReference type="Pfam" id="PF02687"/>
    </source>
</evidence>
<evidence type="ECO:0000256" key="4">
    <source>
        <dbReference type="ARBA" id="ARBA00022989"/>
    </source>
</evidence>
<sequence>MNSRIIYKNILRNKVVSFTTVLFVTVAAMLMSLATMLTVDMLGAIDSLMADAKTPHFMQMHSGTIGRSDLEAFAENNSNVEDYQTIEFLNVDNSKITLGKNTLAGSVQDNGFCVQSERFDFLLDLDNRRISPKDGEVYVPVCYFKDGLVKEGDQASIGDRTFTVAGFVRDSQMNSALASSKRFVVSEADYDLLEQIGSVEYLIEFRLYDLSELSAFETAYNAAGLPAGGPALTWPLFKIISAVSDGIMIAVIMLVGLLVILIALLCIRFTLLAKIEEDYREIGAMKAVGMRTSDIRRIYLAIYASIAAMGCIIGFLLSLLLKKSMQESIRLNFGNGSSSAFTMMLGSAGAALVFLLVLFYVNMNLRRFHKISAVQALSFGAVQEPVSGFGRMKLSANRLLSTNLFLGIKDVLSRKRLYFTMLAVIILASFIMIVPQNLYHTISGDDFVAYIGVGRCDMRIDIQQTSQIDQKTADIGTYLNGDQDVEEYALFTTKTFGVKTDSDTAENMKIELGDHSVFPLQYSSGRMPVKENEIALSSMNAEEIGKNVGDRLILLTANGEKELSVCGIYPDITNGGKTAKAVFQDDTAETAWSMICVTLADQRLLSDKIEMFSNQFSFAKISGIEEYMAQTFGQTLHSVKTASLVAILAAFAVTLLVTLLFMKLLAVKDRYSIAVMRASGFTGSDIRAQYAWRAAFILAAGIIAGTILAGTLGEKISGMAMSSIGAAAFHFTVNPLFTYLLSPVIMALAALLATVCGTFRAGDVHIYESIKE</sequence>
<dbReference type="Pfam" id="PF02687">
    <property type="entry name" value="FtsX"/>
    <property type="match status" value="2"/>
</dbReference>
<keyword evidence="4 6" id="KW-1133">Transmembrane helix</keyword>
<dbReference type="InterPro" id="IPR038766">
    <property type="entry name" value="Membrane_comp_ABC_pdt"/>
</dbReference>
<dbReference type="PANTHER" id="PTHR30287:SF2">
    <property type="entry name" value="BLL1001 PROTEIN"/>
    <property type="match status" value="1"/>
</dbReference>
<organism evidence="8 9">
    <name type="scientific">Faecalicatena orotica</name>
    <dbReference type="NCBI Taxonomy" id="1544"/>
    <lineage>
        <taxon>Bacteria</taxon>
        <taxon>Bacillati</taxon>
        <taxon>Bacillota</taxon>
        <taxon>Clostridia</taxon>
        <taxon>Lachnospirales</taxon>
        <taxon>Lachnospiraceae</taxon>
        <taxon>Faecalicatena</taxon>
    </lineage>
</organism>
<proteinExistence type="predicted"/>
<feature type="transmembrane region" description="Helical" evidence="6">
    <location>
        <begin position="298"/>
        <end position="321"/>
    </location>
</feature>
<keyword evidence="5 6" id="KW-0472">Membrane</keyword>
<evidence type="ECO:0000256" key="2">
    <source>
        <dbReference type="ARBA" id="ARBA00022475"/>
    </source>
</evidence>
<comment type="subcellular location">
    <subcellularLocation>
        <location evidence="1">Cell membrane</location>
        <topology evidence="1">Multi-pass membrane protein</topology>
    </subcellularLocation>
</comment>
<name>A0A2Y9BLN6_9FIRM</name>
<feature type="transmembrane region" description="Helical" evidence="6">
    <location>
        <begin position="736"/>
        <end position="759"/>
    </location>
</feature>
<feature type="transmembrane region" description="Helical" evidence="6">
    <location>
        <begin position="341"/>
        <end position="361"/>
    </location>
</feature>
<dbReference type="GO" id="GO:0005886">
    <property type="term" value="C:plasma membrane"/>
    <property type="evidence" value="ECO:0007669"/>
    <property type="project" value="UniProtKB-SubCell"/>
</dbReference>
<feature type="transmembrane region" description="Helical" evidence="6">
    <location>
        <begin position="417"/>
        <end position="434"/>
    </location>
</feature>
<comment type="caution">
    <text evidence="8">The sequence shown here is derived from an EMBL/GenBank/DDBJ whole genome shotgun (WGS) entry which is preliminary data.</text>
</comment>
<feature type="domain" description="ABC3 transporter permease C-terminal" evidence="7">
    <location>
        <begin position="254"/>
        <end position="365"/>
    </location>
</feature>
<evidence type="ECO:0000256" key="5">
    <source>
        <dbReference type="ARBA" id="ARBA00023136"/>
    </source>
</evidence>
<keyword evidence="2" id="KW-1003">Cell membrane</keyword>
<dbReference type="Proteomes" id="UP000245845">
    <property type="component" value="Unassembled WGS sequence"/>
</dbReference>
<reference evidence="8 9" key="1">
    <citation type="submission" date="2018-05" db="EMBL/GenBank/DDBJ databases">
        <title>The Hungate 1000. A catalogue of reference genomes from the rumen microbiome.</title>
        <authorList>
            <person name="Kelly W."/>
        </authorList>
    </citation>
    <scope>NUCLEOTIDE SEQUENCE [LARGE SCALE GENOMIC DNA]</scope>
    <source>
        <strain evidence="8 9">NLAE-zl-C242</strain>
    </source>
</reference>
<keyword evidence="9" id="KW-1185">Reference proteome</keyword>
<evidence type="ECO:0000313" key="8">
    <source>
        <dbReference type="EMBL" id="PWJ21540.1"/>
    </source>
</evidence>
<keyword evidence="3 6" id="KW-0812">Transmembrane</keyword>
<evidence type="ECO:0000256" key="3">
    <source>
        <dbReference type="ARBA" id="ARBA00022692"/>
    </source>
</evidence>
<evidence type="ECO:0000256" key="6">
    <source>
        <dbReference type="SAM" id="Phobius"/>
    </source>
</evidence>